<evidence type="ECO:0000256" key="1">
    <source>
        <dbReference type="ARBA" id="ARBA00022737"/>
    </source>
</evidence>
<sequence length="439" mass="49302">MCQVRKTSVMSDIHSTAYRYDAVCTELGVTPNPYIVKMLEKEKEETVLMKKRGEFKENMHLYLAGNNQLLTDKRLVDQDMLVLYKTLQNNLYVTSLDLRFNNITDEGAKHIAKLIEESASIRDINLMSNDIGPEGGEILARALQTNESLKALRLTGNKIGNRGGMALAQMLQVNTTLEALDVADCDLTIESVIALSTVLHQNKTLKALNVNRPLLFTQQEETTVHYAKMLKVNTSIEEIHLQKYDMRDFGATRLAENLMQNNTLKCLNLSCNRITRDGALEISKVLKENTAIEVLDLGYNRLEDDGACHIAEALKTYNTNLQTLVVSFNNIGNKGLCALADALKVNTSLKQIFIWGNKLEEPATIAFASLLENGRIEPQDTDIRSYVVDGVTKLCELNNSIRRHYYYAPSYGDDVPSWQPRGQNPRGSDVVAIKNFTTY</sequence>
<dbReference type="InterPro" id="IPR052201">
    <property type="entry name" value="LRR-containing_regulator"/>
</dbReference>
<keyword evidence="1" id="KW-0677">Repeat</keyword>
<accession>A0A8W8KDJ0</accession>
<organism evidence="2 3">
    <name type="scientific">Magallana gigas</name>
    <name type="common">Pacific oyster</name>
    <name type="synonym">Crassostrea gigas</name>
    <dbReference type="NCBI Taxonomy" id="29159"/>
    <lineage>
        <taxon>Eukaryota</taxon>
        <taxon>Metazoa</taxon>
        <taxon>Spiralia</taxon>
        <taxon>Lophotrochozoa</taxon>
        <taxon>Mollusca</taxon>
        <taxon>Bivalvia</taxon>
        <taxon>Autobranchia</taxon>
        <taxon>Pteriomorphia</taxon>
        <taxon>Ostreida</taxon>
        <taxon>Ostreoidea</taxon>
        <taxon>Ostreidae</taxon>
        <taxon>Magallana</taxon>
    </lineage>
</organism>
<dbReference type="EnsemblMetazoa" id="G22729.2">
    <property type="protein sequence ID" value="G22729.2:cds"/>
    <property type="gene ID" value="G22729"/>
</dbReference>
<protein>
    <recommendedName>
        <fullName evidence="4">Leucine-rich repeat-containing protein 34</fullName>
    </recommendedName>
</protein>
<dbReference type="SMART" id="SM00368">
    <property type="entry name" value="LRR_RI"/>
    <property type="match status" value="9"/>
</dbReference>
<dbReference type="PANTHER" id="PTHR24111:SF0">
    <property type="entry name" value="LEUCINE-RICH REPEAT-CONTAINING PROTEIN"/>
    <property type="match status" value="1"/>
</dbReference>
<name>A0A8W8KDJ0_MAGGI</name>
<evidence type="ECO:0000313" key="3">
    <source>
        <dbReference type="Proteomes" id="UP000005408"/>
    </source>
</evidence>
<dbReference type="InterPro" id="IPR001611">
    <property type="entry name" value="Leu-rich_rpt"/>
</dbReference>
<keyword evidence="3" id="KW-1185">Reference proteome</keyword>
<dbReference type="Proteomes" id="UP000005408">
    <property type="component" value="Unassembled WGS sequence"/>
</dbReference>
<dbReference type="PANTHER" id="PTHR24111">
    <property type="entry name" value="LEUCINE-RICH REPEAT-CONTAINING PROTEIN 34"/>
    <property type="match status" value="1"/>
</dbReference>
<evidence type="ECO:0008006" key="4">
    <source>
        <dbReference type="Google" id="ProtNLM"/>
    </source>
</evidence>
<dbReference type="AlphaFoldDB" id="A0A8W8KDJ0"/>
<proteinExistence type="predicted"/>
<dbReference type="Pfam" id="PF13516">
    <property type="entry name" value="LRR_6"/>
    <property type="match status" value="7"/>
</dbReference>
<dbReference type="Gene3D" id="3.80.10.10">
    <property type="entry name" value="Ribonuclease Inhibitor"/>
    <property type="match status" value="2"/>
</dbReference>
<reference evidence="2" key="1">
    <citation type="submission" date="2022-08" db="UniProtKB">
        <authorList>
            <consortium name="EnsemblMetazoa"/>
        </authorList>
    </citation>
    <scope>IDENTIFICATION</scope>
    <source>
        <strain evidence="2">05x7-T-G4-1.051#20</strain>
    </source>
</reference>
<dbReference type="InterPro" id="IPR032675">
    <property type="entry name" value="LRR_dom_sf"/>
</dbReference>
<dbReference type="SUPFAM" id="SSF52047">
    <property type="entry name" value="RNI-like"/>
    <property type="match status" value="2"/>
</dbReference>
<evidence type="ECO:0000313" key="2">
    <source>
        <dbReference type="EnsemblMetazoa" id="G22729.2:cds"/>
    </source>
</evidence>